<gene>
    <name evidence="2" type="ordered locus">MCA1158</name>
</gene>
<keyword evidence="2" id="KW-0808">Transferase</keyword>
<dbReference type="EMBL" id="AE017282">
    <property type="protein sequence ID" value="AAU92793.1"/>
    <property type="molecule type" value="Genomic_DNA"/>
</dbReference>
<dbReference type="STRING" id="243233.MCA1158"/>
<dbReference type="Proteomes" id="UP000006821">
    <property type="component" value="Chromosome"/>
</dbReference>
<dbReference type="KEGG" id="mca:MCA1158"/>
<dbReference type="GeneID" id="88223447"/>
<dbReference type="eggNOG" id="COG1216">
    <property type="taxonomic scope" value="Bacteria"/>
</dbReference>
<name>Q609S0_METCA</name>
<dbReference type="AlphaFoldDB" id="Q609S0"/>
<dbReference type="SMR" id="Q609S0"/>
<dbReference type="Gene3D" id="3.90.550.10">
    <property type="entry name" value="Spore Coat Polysaccharide Biosynthesis Protein SpsA, Chain A"/>
    <property type="match status" value="1"/>
</dbReference>
<dbReference type="InterPro" id="IPR001173">
    <property type="entry name" value="Glyco_trans_2-like"/>
</dbReference>
<evidence type="ECO:0000259" key="1">
    <source>
        <dbReference type="Pfam" id="PF00535"/>
    </source>
</evidence>
<organism evidence="2 3">
    <name type="scientific">Methylococcus capsulatus (strain ATCC 33009 / NCIMB 11132 / Bath)</name>
    <dbReference type="NCBI Taxonomy" id="243233"/>
    <lineage>
        <taxon>Bacteria</taxon>
        <taxon>Pseudomonadati</taxon>
        <taxon>Pseudomonadota</taxon>
        <taxon>Gammaproteobacteria</taxon>
        <taxon>Methylococcales</taxon>
        <taxon>Methylococcaceae</taxon>
        <taxon>Methylococcus</taxon>
    </lineage>
</organism>
<sequence length="284" mass="32079">MSDKLFSIVTISFNQAQFLREAVESVLAQKGGDIEYIVVDPGSTDGSREILAEYRSAIDHLILEADHGPGDGLNKGFARANGRYGYFLNSDDFLLPGAIDIMRTLWQRHKNTDVLLCGAWMVDENRRPQRELRPSPVTLEKLLDGEAKIVQQGMSFRMDLFRKVGGFNVGNRTCWDYELLCDFLAAGAAVTQSEARLAAFRIHSASISGGIGGELATKRYLADLDSVYERLTGQKKKPEQRRRAVRLSKRLGSPSHVLLRMRELLAPWTLELRWQADHERKSRR</sequence>
<evidence type="ECO:0000313" key="3">
    <source>
        <dbReference type="Proteomes" id="UP000006821"/>
    </source>
</evidence>
<dbReference type="PANTHER" id="PTHR22916">
    <property type="entry name" value="GLYCOSYLTRANSFERASE"/>
    <property type="match status" value="1"/>
</dbReference>
<dbReference type="Pfam" id="PF00535">
    <property type="entry name" value="Glycos_transf_2"/>
    <property type="match status" value="1"/>
</dbReference>
<dbReference type="RefSeq" id="WP_010960451.1">
    <property type="nucleotide sequence ID" value="NC_002977.6"/>
</dbReference>
<evidence type="ECO:0000313" key="2">
    <source>
        <dbReference type="EMBL" id="AAU92793.1"/>
    </source>
</evidence>
<protein>
    <submittedName>
        <fullName evidence="2">Glycosyl transferase, group 2 family</fullName>
    </submittedName>
</protein>
<accession>Q609S0</accession>
<proteinExistence type="predicted"/>
<dbReference type="CDD" id="cd06433">
    <property type="entry name" value="GT_2_WfgS_like"/>
    <property type="match status" value="1"/>
</dbReference>
<reference evidence="2 3" key="1">
    <citation type="journal article" date="2004" name="PLoS Biol.">
        <title>Genomic insights into methanotrophy: the complete genome sequence of Methylococcus capsulatus (Bath).</title>
        <authorList>
            <person name="Ward N.L."/>
            <person name="Larsen O."/>
            <person name="Sakwa J."/>
            <person name="Bruseth L."/>
            <person name="Khouri H.M."/>
            <person name="Durkin A.S."/>
            <person name="Dimitrov G."/>
            <person name="Jiang L."/>
            <person name="Scanlan D."/>
            <person name="Kang K.H."/>
            <person name="Lewis M.R."/>
            <person name="Nelson K.E."/>
            <person name="Methe B.A."/>
            <person name="Wu M."/>
            <person name="Heidelberg J.F."/>
            <person name="Paulsen I.T."/>
            <person name="Fouts D.E."/>
            <person name="Ravel J."/>
            <person name="Tettelin H."/>
            <person name="Ren Q."/>
            <person name="Read T.D."/>
            <person name="DeBoy R.T."/>
            <person name="Seshadri R."/>
            <person name="Salzberg S.L."/>
            <person name="Jensen H.B."/>
            <person name="Birkeland N.K."/>
            <person name="Nelson W.C."/>
            <person name="Dodson R.J."/>
            <person name="Grindhaug S.H."/>
            <person name="Holt I.E."/>
            <person name="Eidhammer I."/>
            <person name="Jonasen I."/>
            <person name="Vanaken S."/>
            <person name="Utterback T.R."/>
            <person name="Feldblyum T.V."/>
            <person name="Fraser C.M."/>
            <person name="Lillehaug J.R."/>
            <person name="Eisen J.A."/>
        </authorList>
    </citation>
    <scope>NUCLEOTIDE SEQUENCE [LARGE SCALE GENOMIC DNA]</scope>
    <source>
        <strain evidence="3">ATCC 33009 / NCIMB 11132 / Bath</strain>
    </source>
</reference>
<feature type="domain" description="Glycosyltransferase 2-like" evidence="1">
    <location>
        <begin position="7"/>
        <end position="162"/>
    </location>
</feature>
<dbReference type="CAZy" id="GT2">
    <property type="family name" value="Glycosyltransferase Family 2"/>
</dbReference>
<dbReference type="HOGENOM" id="CLU_025996_21_0_6"/>
<dbReference type="GO" id="GO:0016758">
    <property type="term" value="F:hexosyltransferase activity"/>
    <property type="evidence" value="ECO:0007669"/>
    <property type="project" value="UniProtKB-ARBA"/>
</dbReference>
<dbReference type="InterPro" id="IPR029044">
    <property type="entry name" value="Nucleotide-diphossugar_trans"/>
</dbReference>
<dbReference type="SUPFAM" id="SSF53448">
    <property type="entry name" value="Nucleotide-diphospho-sugar transferases"/>
    <property type="match status" value="1"/>
</dbReference>
<dbReference type="PANTHER" id="PTHR22916:SF65">
    <property type="entry name" value="SLR1065 PROTEIN"/>
    <property type="match status" value="1"/>
</dbReference>